<name>A0ABR1L5R6_9PEZI</name>
<evidence type="ECO:0000256" key="1">
    <source>
        <dbReference type="SAM" id="MobiDB-lite"/>
    </source>
</evidence>
<evidence type="ECO:0000313" key="3">
    <source>
        <dbReference type="Proteomes" id="UP001360953"/>
    </source>
</evidence>
<sequence>MANHSRPARHCYFSTHTPHHASCPPAAAAAAAAASLSTHSWLPPFRHHNHYHLAVFRRSRYANAVAPAATDHHRRRHHVISLAASLYMVLRTIPLLSTHRPLASALIAAGQAAWRTCRLPFHSPVDPLLTRWVRLDSGQLAALAKRLLDIRGDKRARYHHRNHRRRHYCGHQTMIPYPRKQAIKQASKQADTQRPATAHILGPQAKPAPTYTSTRLRRGNQRRPVDPSTHHLTPALRVLQQPGPPRGKMAKEDRVANHAEASPDQTPDQAGQLRSNSHFTSLDARSNGTLSRPAHLTKPAKRTCRRSRRRRFVIVPASSRPCTCPVPSIHFRLLCTRCAALRWTTDDDDDDDDAKGEEQEGCAGEEEAINEGCGICDGWMDGRTKAKGGGDACRGMRCGLSERWSEEEGVVNDGMMTEEEEEEEEEEEKERDDADADAEE</sequence>
<feature type="compositionally biased region" description="Polar residues" evidence="1">
    <location>
        <begin position="184"/>
        <end position="195"/>
    </location>
</feature>
<feature type="compositionally biased region" description="Polar residues" evidence="1">
    <location>
        <begin position="263"/>
        <end position="290"/>
    </location>
</feature>
<accession>A0ABR1L5R6</accession>
<dbReference type="RefSeq" id="XP_066650137.1">
    <property type="nucleotide sequence ID" value="XM_066798510.1"/>
</dbReference>
<dbReference type="Proteomes" id="UP001360953">
    <property type="component" value="Unassembled WGS sequence"/>
</dbReference>
<evidence type="ECO:0000313" key="2">
    <source>
        <dbReference type="EMBL" id="KAK7529771.1"/>
    </source>
</evidence>
<organism evidence="2 3">
    <name type="scientific">Phyllosticta citribraziliensis</name>
    <dbReference type="NCBI Taxonomy" id="989973"/>
    <lineage>
        <taxon>Eukaryota</taxon>
        <taxon>Fungi</taxon>
        <taxon>Dikarya</taxon>
        <taxon>Ascomycota</taxon>
        <taxon>Pezizomycotina</taxon>
        <taxon>Dothideomycetes</taxon>
        <taxon>Dothideomycetes incertae sedis</taxon>
        <taxon>Botryosphaeriales</taxon>
        <taxon>Phyllostictaceae</taxon>
        <taxon>Phyllosticta</taxon>
    </lineage>
</organism>
<keyword evidence="3" id="KW-1185">Reference proteome</keyword>
<reference evidence="2 3" key="1">
    <citation type="submission" date="2024-04" db="EMBL/GenBank/DDBJ databases">
        <title>Phyllosticta paracitricarpa is synonymous to the EU quarantine fungus P. citricarpa based on phylogenomic analyses.</title>
        <authorList>
            <consortium name="Lawrence Berkeley National Laboratory"/>
            <person name="Van ingen-buijs V.A."/>
            <person name="Van westerhoven A.C."/>
            <person name="Haridas S."/>
            <person name="Skiadas P."/>
            <person name="Martin F."/>
            <person name="Groenewald J.Z."/>
            <person name="Crous P.W."/>
            <person name="Seidl M.F."/>
        </authorList>
    </citation>
    <scope>NUCLEOTIDE SEQUENCE [LARGE SCALE GENOMIC DNA]</scope>
    <source>
        <strain evidence="2 3">CPC 17464</strain>
    </source>
</reference>
<feature type="region of interest" description="Disordered" evidence="1">
    <location>
        <begin position="404"/>
        <end position="440"/>
    </location>
</feature>
<comment type="caution">
    <text evidence="2">The sequence shown here is derived from an EMBL/GenBank/DDBJ whole genome shotgun (WGS) entry which is preliminary data.</text>
</comment>
<feature type="compositionally biased region" description="Acidic residues" evidence="1">
    <location>
        <begin position="405"/>
        <end position="440"/>
    </location>
</feature>
<dbReference type="EMBL" id="JBBPEH010000015">
    <property type="protein sequence ID" value="KAK7529771.1"/>
    <property type="molecule type" value="Genomic_DNA"/>
</dbReference>
<dbReference type="GeneID" id="92031416"/>
<proteinExistence type="predicted"/>
<feature type="region of interest" description="Disordered" evidence="1">
    <location>
        <begin position="182"/>
        <end position="303"/>
    </location>
</feature>
<protein>
    <submittedName>
        <fullName evidence="2">Uncharacterized protein</fullName>
    </submittedName>
</protein>
<gene>
    <name evidence="2" type="ORF">J3D65DRAFT_607467</name>
</gene>